<feature type="transmembrane region" description="Helical" evidence="1">
    <location>
        <begin position="9"/>
        <end position="30"/>
    </location>
</feature>
<evidence type="ECO:0000256" key="1">
    <source>
        <dbReference type="SAM" id="Phobius"/>
    </source>
</evidence>
<dbReference type="EMBL" id="JACRTI010000009">
    <property type="protein sequence ID" value="MBC8601226.1"/>
    <property type="molecule type" value="Genomic_DNA"/>
</dbReference>
<keyword evidence="1" id="KW-0472">Membrane</keyword>
<keyword evidence="1" id="KW-1133">Transmembrane helix</keyword>
<dbReference type="RefSeq" id="WP_115498712.1">
    <property type="nucleotide sequence ID" value="NZ_JACRTI010000009.1"/>
</dbReference>
<evidence type="ECO:0000313" key="3">
    <source>
        <dbReference type="Proteomes" id="UP000629596"/>
    </source>
</evidence>
<keyword evidence="3" id="KW-1185">Reference proteome</keyword>
<evidence type="ECO:0000313" key="2">
    <source>
        <dbReference type="EMBL" id="MBC8601226.1"/>
    </source>
</evidence>
<feature type="transmembrane region" description="Helical" evidence="1">
    <location>
        <begin position="235"/>
        <end position="256"/>
    </location>
</feature>
<feature type="transmembrane region" description="Helical" evidence="1">
    <location>
        <begin position="174"/>
        <end position="192"/>
    </location>
</feature>
<organism evidence="2 3">
    <name type="scientific">Parabacteroides acidifaciens</name>
    <dbReference type="NCBI Taxonomy" id="2290935"/>
    <lineage>
        <taxon>Bacteria</taxon>
        <taxon>Pseudomonadati</taxon>
        <taxon>Bacteroidota</taxon>
        <taxon>Bacteroidia</taxon>
        <taxon>Bacteroidales</taxon>
        <taxon>Tannerellaceae</taxon>
        <taxon>Parabacteroides</taxon>
    </lineage>
</organism>
<dbReference type="Proteomes" id="UP000629596">
    <property type="component" value="Unassembled WGS sequence"/>
</dbReference>
<accession>A0ABR7P021</accession>
<feature type="transmembrane region" description="Helical" evidence="1">
    <location>
        <begin position="68"/>
        <end position="92"/>
    </location>
</feature>
<reference evidence="2 3" key="1">
    <citation type="submission" date="2020-08" db="EMBL/GenBank/DDBJ databases">
        <title>Genome public.</title>
        <authorList>
            <person name="Liu C."/>
            <person name="Sun Q."/>
        </authorList>
    </citation>
    <scope>NUCLEOTIDE SEQUENCE [LARGE SCALE GENOMIC DNA]</scope>
    <source>
        <strain evidence="2 3">426_9</strain>
    </source>
</reference>
<feature type="transmembrane region" description="Helical" evidence="1">
    <location>
        <begin position="98"/>
        <end position="119"/>
    </location>
</feature>
<sequence length="268" mass="31081">MTRKYIKPFVCISVPLVGLSVGLLALGRYMESDTANILFAVGSFCLSGILLWKLLFRYWSGGPYWKMANHIIITNVTLFLTSVCLLYGSLLMESLKNILVFVPALISYTFGLGYVCLFAKRNENVYLRKRHYRSKSLPLKPFLRDYLPGFFWVDLFIALFTIILLLLFKYVPVIAEYDGVVFILIGIATFYVSDKFWKYDRLTDLLGFRSYPFAVFRCSTVMLIISLYCCLKEEYGLFLLVQFVALGCYLHAFYIYEQEKNNKRCSDL</sequence>
<proteinExistence type="predicted"/>
<feature type="transmembrane region" description="Helical" evidence="1">
    <location>
        <begin position="146"/>
        <end position="168"/>
    </location>
</feature>
<name>A0ABR7P021_9BACT</name>
<keyword evidence="1" id="KW-0812">Transmembrane</keyword>
<feature type="transmembrane region" description="Helical" evidence="1">
    <location>
        <begin position="36"/>
        <end position="56"/>
    </location>
</feature>
<comment type="caution">
    <text evidence="2">The sequence shown here is derived from an EMBL/GenBank/DDBJ whole genome shotgun (WGS) entry which is preliminary data.</text>
</comment>
<feature type="transmembrane region" description="Helical" evidence="1">
    <location>
        <begin position="213"/>
        <end position="229"/>
    </location>
</feature>
<gene>
    <name evidence="2" type="ORF">H8784_05760</name>
</gene>
<protein>
    <submittedName>
        <fullName evidence="2">Uncharacterized protein</fullName>
    </submittedName>
</protein>